<dbReference type="InterPro" id="IPR048862">
    <property type="entry name" value="SPOCS_spoVID_N"/>
</dbReference>
<evidence type="ECO:0000313" key="5">
    <source>
        <dbReference type="Proteomes" id="UP000269097"/>
    </source>
</evidence>
<evidence type="ECO:0000256" key="2">
    <source>
        <dbReference type="SAM" id="MobiDB-lite"/>
    </source>
</evidence>
<dbReference type="Pfam" id="PF01476">
    <property type="entry name" value="LysM"/>
    <property type="match status" value="1"/>
</dbReference>
<gene>
    <name evidence="4" type="ORF">EAV92_11955</name>
</gene>
<dbReference type="Gene3D" id="3.10.350.10">
    <property type="entry name" value="LysM domain"/>
    <property type="match status" value="1"/>
</dbReference>
<dbReference type="InterPro" id="IPR018392">
    <property type="entry name" value="LysM"/>
</dbReference>
<dbReference type="Proteomes" id="UP000269097">
    <property type="component" value="Chromosome"/>
</dbReference>
<name>A0A3G3JZD6_9BACL</name>
<keyword evidence="5" id="KW-1185">Reference proteome</keyword>
<dbReference type="SMART" id="SM00257">
    <property type="entry name" value="LysM"/>
    <property type="match status" value="1"/>
</dbReference>
<dbReference type="InterPro" id="IPR036779">
    <property type="entry name" value="LysM_dom_sf"/>
</dbReference>
<feature type="compositionally biased region" description="Basic and acidic residues" evidence="2">
    <location>
        <begin position="313"/>
        <end position="335"/>
    </location>
</feature>
<evidence type="ECO:0000313" key="4">
    <source>
        <dbReference type="EMBL" id="AYQ73221.1"/>
    </source>
</evidence>
<feature type="domain" description="LysM" evidence="3">
    <location>
        <begin position="417"/>
        <end position="460"/>
    </location>
</feature>
<dbReference type="PROSITE" id="PS51782">
    <property type="entry name" value="LYSM"/>
    <property type="match status" value="1"/>
</dbReference>
<organism evidence="4 5">
    <name type="scientific">Cohnella candidum</name>
    <dbReference type="NCBI Taxonomy" id="2674991"/>
    <lineage>
        <taxon>Bacteria</taxon>
        <taxon>Bacillati</taxon>
        <taxon>Bacillota</taxon>
        <taxon>Bacilli</taxon>
        <taxon>Bacillales</taxon>
        <taxon>Paenibacillaceae</taxon>
        <taxon>Cohnella</taxon>
    </lineage>
</organism>
<dbReference type="AlphaFoldDB" id="A0A3G3JZD6"/>
<sequence length="461" mass="51517">MRKLPRTRDDRVRNERRMQEVTDPLNGLRFDIYERVHLPDDVAAIEELEEIELIPHMQAQPREDHVLLKGHLLLSGVYRAQNQEPGQGSAKLEHWIPVEISLPPSRVPRMEELAVEIDNFDVDLLSTRSINVTGVLALRGLQPEQQKQAPVWRDDSFTVVHQAAPDPSASLGEEEEEEIRFEPAELQQEPSPSPFGDNPYAQFTAPPQTSPFYAATNRREAGVWPYAAQAKPEAQEEASEPAIPASNELASPWESETGWGDVSTRKAEPAFPLPAYPSAGEQPESEFASEPELQDQAGDRWEAFAEPLPEPELQDKPDFAPVDRLEEKPEEKPELKIAFGGKKQDAPPPTTFGVGLLSILGDKGAAREAEQQALRSARAEAEEAEAKAARLSTGDELEWTKLFLSKGSEAQAFSKVRMCIVQREDTIESIAARYNVQARELQLRNRLSDPYLSEGQVLYIP</sequence>
<dbReference type="KEGG" id="coh:EAV92_11955"/>
<dbReference type="SUPFAM" id="SSF54106">
    <property type="entry name" value="LysM domain"/>
    <property type="match status" value="1"/>
</dbReference>
<dbReference type="Pfam" id="PF20918">
    <property type="entry name" value="SPOCS_spoVID-N"/>
    <property type="match status" value="1"/>
</dbReference>
<protein>
    <submittedName>
        <fullName evidence="4">LysM peptidoglycan-binding domain-containing protein</fullName>
    </submittedName>
</protein>
<feature type="coiled-coil region" evidence="1">
    <location>
        <begin position="367"/>
        <end position="394"/>
    </location>
</feature>
<feature type="region of interest" description="Disordered" evidence="2">
    <location>
        <begin position="164"/>
        <end position="211"/>
    </location>
</feature>
<feature type="compositionally biased region" description="Acidic residues" evidence="2">
    <location>
        <begin position="283"/>
        <end position="293"/>
    </location>
</feature>
<reference evidence="4 5" key="1">
    <citation type="submission" date="2018-10" db="EMBL/GenBank/DDBJ databases">
        <title>Genome Sequence of Cohnella sp.</title>
        <authorList>
            <person name="Srinivasan S."/>
            <person name="Kim M.K."/>
        </authorList>
    </citation>
    <scope>NUCLEOTIDE SEQUENCE [LARGE SCALE GENOMIC DNA]</scope>
    <source>
        <strain evidence="4 5">18JY8-7</strain>
    </source>
</reference>
<evidence type="ECO:0000256" key="1">
    <source>
        <dbReference type="SAM" id="Coils"/>
    </source>
</evidence>
<accession>A0A3G3JZD6</accession>
<proteinExistence type="predicted"/>
<feature type="region of interest" description="Disordered" evidence="2">
    <location>
        <begin position="228"/>
        <end position="348"/>
    </location>
</feature>
<keyword evidence="1" id="KW-0175">Coiled coil</keyword>
<dbReference type="EMBL" id="CP033433">
    <property type="protein sequence ID" value="AYQ73221.1"/>
    <property type="molecule type" value="Genomic_DNA"/>
</dbReference>
<dbReference type="CDD" id="cd00118">
    <property type="entry name" value="LysM"/>
    <property type="match status" value="1"/>
</dbReference>
<evidence type="ECO:0000259" key="3">
    <source>
        <dbReference type="PROSITE" id="PS51782"/>
    </source>
</evidence>